<gene>
    <name evidence="14" type="ORF">CGC20_11345</name>
</gene>
<dbReference type="EMBL" id="RHLD01000006">
    <property type="protein sequence ID" value="TPP55675.1"/>
    <property type="molecule type" value="Genomic_DNA"/>
</dbReference>
<evidence type="ECO:0000256" key="10">
    <source>
        <dbReference type="ARBA" id="ARBA00041760"/>
    </source>
</evidence>
<evidence type="ECO:0000256" key="5">
    <source>
        <dbReference type="ARBA" id="ARBA00037026"/>
    </source>
</evidence>
<dbReference type="PANTHER" id="PTHR46516:SF1">
    <property type="entry name" value="TRNA-SPECIFIC ADENOSINE DEAMINASE 1"/>
    <property type="match status" value="1"/>
</dbReference>
<keyword evidence="2" id="KW-0479">Metal-binding</keyword>
<evidence type="ECO:0000313" key="15">
    <source>
        <dbReference type="Proteomes" id="UP000318821"/>
    </source>
</evidence>
<dbReference type="InterPro" id="IPR002466">
    <property type="entry name" value="A_deamin"/>
</dbReference>
<organism evidence="14 15">
    <name type="scientific">Leishmania donovani</name>
    <dbReference type="NCBI Taxonomy" id="5661"/>
    <lineage>
        <taxon>Eukaryota</taxon>
        <taxon>Discoba</taxon>
        <taxon>Euglenozoa</taxon>
        <taxon>Kinetoplastea</taxon>
        <taxon>Metakinetoplastina</taxon>
        <taxon>Trypanosomatida</taxon>
        <taxon>Trypanosomatidae</taxon>
        <taxon>Leishmaniinae</taxon>
        <taxon>Leishmania</taxon>
    </lineage>
</organism>
<evidence type="ECO:0000256" key="3">
    <source>
        <dbReference type="ARBA" id="ARBA00022801"/>
    </source>
</evidence>
<dbReference type="PANTHER" id="PTHR46516">
    <property type="entry name" value="TRNA-SPECIFIC ADENOSINE DEAMINASE 1"/>
    <property type="match status" value="1"/>
</dbReference>
<evidence type="ECO:0000256" key="7">
    <source>
        <dbReference type="ARBA" id="ARBA00038326"/>
    </source>
</evidence>
<evidence type="ECO:0000313" key="14">
    <source>
        <dbReference type="EMBL" id="TPP55675.1"/>
    </source>
</evidence>
<dbReference type="AlphaFoldDB" id="A0A504Y612"/>
<evidence type="ECO:0000256" key="12">
    <source>
        <dbReference type="SAM" id="MobiDB-lite"/>
    </source>
</evidence>
<protein>
    <recommendedName>
        <fullName evidence="9">tRNA-specific adenosine deaminase 1</fullName>
        <ecNumber evidence="8">3.5.4.34</ecNumber>
    </recommendedName>
    <alternativeName>
        <fullName evidence="10">tRNA-specific adenosine-37 deaminase</fullName>
    </alternativeName>
</protein>
<keyword evidence="3" id="KW-0378">Hydrolase</keyword>
<dbReference type="GO" id="GO:0003723">
    <property type="term" value="F:RNA binding"/>
    <property type="evidence" value="ECO:0007669"/>
    <property type="project" value="InterPro"/>
</dbReference>
<name>A0A504Y612_LEIDO</name>
<evidence type="ECO:0000256" key="11">
    <source>
        <dbReference type="ARBA" id="ARBA00047635"/>
    </source>
</evidence>
<keyword evidence="1" id="KW-0819">tRNA processing</keyword>
<comment type="catalytic activity">
    <reaction evidence="11">
        <text>adenosine(37) in tRNA(Ala) + H2O + H(+) = inosine(37) in tRNA(Ala) + NH4(+)</text>
        <dbReference type="Rhea" id="RHEA:50968"/>
        <dbReference type="Rhea" id="RHEA-COMP:12855"/>
        <dbReference type="Rhea" id="RHEA-COMP:12856"/>
        <dbReference type="ChEBI" id="CHEBI:15377"/>
        <dbReference type="ChEBI" id="CHEBI:15378"/>
        <dbReference type="ChEBI" id="CHEBI:28938"/>
        <dbReference type="ChEBI" id="CHEBI:74411"/>
        <dbReference type="ChEBI" id="CHEBI:82852"/>
        <dbReference type="EC" id="3.5.4.34"/>
    </reaction>
</comment>
<dbReference type="EC" id="3.5.4.34" evidence="8"/>
<dbReference type="VEuPathDB" id="TriTrypDB:LDHU3_33.0300"/>
<accession>A0A504Y612</accession>
<feature type="domain" description="A to I editase" evidence="13">
    <location>
        <begin position="120"/>
        <end position="355"/>
    </location>
</feature>
<feature type="compositionally biased region" description="Basic and acidic residues" evidence="12">
    <location>
        <begin position="631"/>
        <end position="648"/>
    </location>
</feature>
<dbReference type="Proteomes" id="UP000318821">
    <property type="component" value="Unassembled WGS sequence"/>
</dbReference>
<evidence type="ECO:0000259" key="13">
    <source>
        <dbReference type="PROSITE" id="PS50141"/>
    </source>
</evidence>
<evidence type="ECO:0000256" key="6">
    <source>
        <dbReference type="ARBA" id="ARBA00037784"/>
    </source>
</evidence>
<sequence length="654" mass="70059">MEANGASTPEERAGQLRWIADHLWSDTPHGAVHRAVEAQPQPVWLQLWHRALADGALRPGPSCALADTSEQGASSKGKESAVIVAAFVLSIPYLECPCAEEGGAVKSGAKAAMRRYVCVSLGSGSRCLAAHDAPPSDAGERVRRLLELRDGHAEVMARRGFIAFLLGIAEASARCSDRAYADLFLRRRSGDCDAATAVGASGSPQWELRETAALHLVCTRWMCGSLAAVAGGSGRSGHLLLRAACGCWLNPTMQSEASAKEADCASPTVTYVDRHALAAHYSPLNGAAPLLHAARVKPGKGRANLSMSCTDKVWRWHALGVQGRRRAPIFPVPMRLSSIHVLHPPFKDLGDLQAAADNAAATFQWRSRRCWLHKDSDATLPSTPKFAFFSSADFAATSPLAAAKLRDAGASIDSNYSRSRWLCVRSVVASRKRGRDEEAEAPALGSATARVGATLQHVARDTMAAVPPLPSVDASSRKAATGVPHRDCTDLCVHEGDAAPASYAMAAIGERDAQTIIADAENLSMSQRVHRHHLQPLGTGDDSIRLLWASSSHMDGADLRLRATENFEGSPMARAPRATPWSHRESTCRVSEGPGLRPADFLPELIRHDPRPPPVTRTPHTTGSALEQDAGMERRKDTRRPLDARPDATAEAPP</sequence>
<evidence type="ECO:0000256" key="2">
    <source>
        <dbReference type="ARBA" id="ARBA00022723"/>
    </source>
</evidence>
<comment type="function">
    <text evidence="6">Specifically deaminates adenosine-37 to inosine in tRNA-Ala.</text>
</comment>
<dbReference type="GO" id="GO:0046872">
    <property type="term" value="F:metal ion binding"/>
    <property type="evidence" value="ECO:0007669"/>
    <property type="project" value="UniProtKB-KW"/>
</dbReference>
<reference evidence="15" key="1">
    <citation type="submission" date="2019-02" db="EMBL/GenBank/DDBJ databases">
        <title>FDA dAtabase for Regulatory Grade micrObial Sequences (FDA-ARGOS): Supporting development and validation of Infectious Disease Dx tests.</title>
        <authorList>
            <person name="Duncan R."/>
            <person name="Fisher C."/>
            <person name="Tallon L."/>
            <person name="Sadzewicz L."/>
            <person name="Sengamalay N."/>
            <person name="Ott S."/>
            <person name="Godinez A."/>
            <person name="Nagaraj S."/>
            <person name="Vavikolanu K."/>
            <person name="Vyas G."/>
            <person name="Nadendla S."/>
            <person name="Aluvathingal J."/>
            <person name="Sichtig H."/>
        </authorList>
    </citation>
    <scope>NUCLEOTIDE SEQUENCE [LARGE SCALE GENOMIC DNA]</scope>
    <source>
        <strain evidence="15">FDAARGOS_360</strain>
    </source>
</reference>
<dbReference type="VEuPathDB" id="TriTrypDB:LdCL_330007400"/>
<dbReference type="PROSITE" id="PS50141">
    <property type="entry name" value="A_DEAMIN_EDITASE"/>
    <property type="match status" value="1"/>
</dbReference>
<proteinExistence type="inferred from homology"/>
<dbReference type="GO" id="GO:0043829">
    <property type="term" value="F:tRNA-specific adenosine-37 deaminase activity"/>
    <property type="evidence" value="ECO:0007669"/>
    <property type="project" value="UniProtKB-EC"/>
</dbReference>
<evidence type="ECO:0000256" key="4">
    <source>
        <dbReference type="ARBA" id="ARBA00022833"/>
    </source>
</evidence>
<dbReference type="Pfam" id="PF02137">
    <property type="entry name" value="A_deamin"/>
    <property type="match status" value="1"/>
</dbReference>
<evidence type="ECO:0000256" key="9">
    <source>
        <dbReference type="ARBA" id="ARBA00040502"/>
    </source>
</evidence>
<comment type="similarity">
    <text evidence="7">Belongs to the ADAT1 family.</text>
</comment>
<evidence type="ECO:0000256" key="1">
    <source>
        <dbReference type="ARBA" id="ARBA00022694"/>
    </source>
</evidence>
<dbReference type="VEuPathDB" id="TriTrypDB:LdBPK_330250.1"/>
<comment type="caution">
    <text evidence="14">The sequence shown here is derived from an EMBL/GenBank/DDBJ whole genome shotgun (WGS) entry which is preliminary data.</text>
</comment>
<evidence type="ECO:0000256" key="8">
    <source>
        <dbReference type="ARBA" id="ARBA00038940"/>
    </source>
</evidence>
<feature type="region of interest" description="Disordered" evidence="12">
    <location>
        <begin position="571"/>
        <end position="654"/>
    </location>
</feature>
<keyword evidence="4" id="KW-0862">Zinc</keyword>
<comment type="cofactor">
    <cofactor evidence="5">
        <name>1D-myo-inositol hexakisphosphate</name>
        <dbReference type="ChEBI" id="CHEBI:58130"/>
    </cofactor>
</comment>
<dbReference type="GO" id="GO:0008033">
    <property type="term" value="P:tRNA processing"/>
    <property type="evidence" value="ECO:0007669"/>
    <property type="project" value="UniProtKB-KW"/>
</dbReference>